<gene>
    <name evidence="1" type="primary">42</name>
    <name evidence="1" type="ORF">SEA_ZUKO_42</name>
</gene>
<organism evidence="1 2">
    <name type="scientific">Streptomyces phage Zuko</name>
    <dbReference type="NCBI Taxonomy" id="2601695"/>
    <lineage>
        <taxon>Viruses</taxon>
        <taxon>Duplodnaviria</taxon>
        <taxon>Heunggongvirae</taxon>
        <taxon>Uroviricota</taxon>
        <taxon>Caudoviricetes</taxon>
        <taxon>Zukovirus</taxon>
        <taxon>Zukovirus zuko</taxon>
    </lineage>
</organism>
<protein>
    <submittedName>
        <fullName evidence="1">Uncharacterized protein</fullName>
    </submittedName>
</protein>
<evidence type="ECO:0000313" key="1">
    <source>
        <dbReference type="EMBL" id="QEQ93620.1"/>
    </source>
</evidence>
<reference evidence="1 2" key="1">
    <citation type="submission" date="2019-07" db="EMBL/GenBank/DDBJ databases">
        <authorList>
            <person name="Mandava P."/>
            <person name="Ferry J.C."/>
            <person name="Fallon S.M."/>
            <person name="Hajdenberg M."/>
            <person name="Sharma E."/>
            <person name="Shaffer C.D."/>
            <person name="Weston-Hafer K.A."/>
            <person name="Garlena R.A."/>
            <person name="Russell D.A."/>
            <person name="Pope W.H."/>
            <person name="Jacobs-Sera D."/>
            <person name="Hatfull G.F."/>
        </authorList>
    </citation>
    <scope>NUCLEOTIDE SEQUENCE [LARGE SCALE GENOMIC DNA]</scope>
</reference>
<name>A0A5J6D708_9CAUD</name>
<proteinExistence type="predicted"/>
<accession>A0A5J6D708</accession>
<evidence type="ECO:0000313" key="2">
    <source>
        <dbReference type="Proteomes" id="UP000327392"/>
    </source>
</evidence>
<dbReference type="Proteomes" id="UP000327392">
    <property type="component" value="Segment"/>
</dbReference>
<dbReference type="KEGG" id="vg:77931396"/>
<keyword evidence="2" id="KW-1185">Reference proteome</keyword>
<dbReference type="EMBL" id="MN204493">
    <property type="protein sequence ID" value="QEQ93620.1"/>
    <property type="molecule type" value="Genomic_DNA"/>
</dbReference>
<sequence length="171" mass="20647">MGTDPYRLTPENMQAARLELEWKNFGLQMMIDMDLMLEPEFMIRQDGYDFMRDQIRMAMRMKVLTDNLPPETVKSSTEVVFHEPASTWQMWKRNNQGRWYTKWWLAKWLERWPVKTREVKKLAHATLSLERFRAYPEAQYRASDFRLGRAVLMHAVSPVEWWKDENPESTL</sequence>
<dbReference type="GeneID" id="77931396"/>
<dbReference type="RefSeq" id="YP_010655533.1">
    <property type="nucleotide sequence ID" value="NC_070829.1"/>
</dbReference>